<evidence type="ECO:0000256" key="1">
    <source>
        <dbReference type="ARBA" id="ARBA00023015"/>
    </source>
</evidence>
<evidence type="ECO:0000313" key="6">
    <source>
        <dbReference type="Proteomes" id="UP000290204"/>
    </source>
</evidence>
<organism evidence="5 6">
    <name type="scientific">Lacibacter luteus</name>
    <dbReference type="NCBI Taxonomy" id="2508719"/>
    <lineage>
        <taxon>Bacteria</taxon>
        <taxon>Pseudomonadati</taxon>
        <taxon>Bacteroidota</taxon>
        <taxon>Chitinophagia</taxon>
        <taxon>Chitinophagales</taxon>
        <taxon>Chitinophagaceae</taxon>
        <taxon>Lacibacter</taxon>
    </lineage>
</organism>
<dbReference type="GO" id="GO:0006352">
    <property type="term" value="P:DNA-templated transcription initiation"/>
    <property type="evidence" value="ECO:0007669"/>
    <property type="project" value="InterPro"/>
</dbReference>
<proteinExistence type="predicted"/>
<dbReference type="EMBL" id="SDHW01000004">
    <property type="protein sequence ID" value="RXK59240.1"/>
    <property type="molecule type" value="Genomic_DNA"/>
</dbReference>
<dbReference type="NCBIfam" id="TIGR02937">
    <property type="entry name" value="sigma70-ECF"/>
    <property type="match status" value="1"/>
</dbReference>
<dbReference type="PANTHER" id="PTHR43133">
    <property type="entry name" value="RNA POLYMERASE ECF-TYPE SIGMA FACTO"/>
    <property type="match status" value="1"/>
</dbReference>
<dbReference type="InterPro" id="IPR014284">
    <property type="entry name" value="RNA_pol_sigma-70_dom"/>
</dbReference>
<keyword evidence="4" id="KW-0804">Transcription</keyword>
<evidence type="ECO:0000256" key="4">
    <source>
        <dbReference type="ARBA" id="ARBA00023163"/>
    </source>
</evidence>
<reference evidence="5 6" key="1">
    <citation type="submission" date="2019-01" db="EMBL/GenBank/DDBJ databases">
        <title>Lacibacter sp. strain TTM-7.</title>
        <authorList>
            <person name="Chen W.-M."/>
        </authorList>
    </citation>
    <scope>NUCLEOTIDE SEQUENCE [LARGE SCALE GENOMIC DNA]</scope>
    <source>
        <strain evidence="5 6">TTM-7</strain>
    </source>
</reference>
<evidence type="ECO:0000313" key="5">
    <source>
        <dbReference type="EMBL" id="RXK59240.1"/>
    </source>
</evidence>
<dbReference type="PANTHER" id="PTHR43133:SF8">
    <property type="entry name" value="RNA POLYMERASE SIGMA FACTOR HI_1459-RELATED"/>
    <property type="match status" value="1"/>
</dbReference>
<dbReference type="InterPro" id="IPR013325">
    <property type="entry name" value="RNA_pol_sigma_r2"/>
</dbReference>
<name>A0A4Q1CGG3_9BACT</name>
<keyword evidence="1" id="KW-0805">Transcription regulation</keyword>
<dbReference type="RefSeq" id="WP_129131544.1">
    <property type="nucleotide sequence ID" value="NZ_SDHW01000004.1"/>
</dbReference>
<evidence type="ECO:0000256" key="3">
    <source>
        <dbReference type="ARBA" id="ARBA00023125"/>
    </source>
</evidence>
<keyword evidence="3" id="KW-0238">DNA-binding</keyword>
<comment type="caution">
    <text evidence="5">The sequence shown here is derived from an EMBL/GenBank/DDBJ whole genome shotgun (WGS) entry which is preliminary data.</text>
</comment>
<gene>
    <name evidence="5" type="ORF">ESA94_13950</name>
</gene>
<dbReference type="InterPro" id="IPR039425">
    <property type="entry name" value="RNA_pol_sigma-70-like"/>
</dbReference>
<accession>A0A4Q1CGG3</accession>
<dbReference type="Proteomes" id="UP000290204">
    <property type="component" value="Unassembled WGS sequence"/>
</dbReference>
<dbReference type="GO" id="GO:0003677">
    <property type="term" value="F:DNA binding"/>
    <property type="evidence" value="ECO:0007669"/>
    <property type="project" value="UniProtKB-KW"/>
</dbReference>
<dbReference type="Gene3D" id="1.10.1740.10">
    <property type="match status" value="1"/>
</dbReference>
<sequence length="189" mass="21675">MHADQKYITALLQHDQRLISEIYQRFAPNMKAYLLSRGCSEDDAGDVFQEALIDIYKLANDKQFELTCPFEAFLLLLCKRKFINKTKKTSLTVVTNGEEDAYTHIPDDANAGAAEHVAQVEKEQLVMLVLDEMGNCKEVILKSLLKKPQEEIAEELGMTYAYYRKRKSNCMGELAELVRNKPQFKELMS</sequence>
<protein>
    <submittedName>
        <fullName evidence="5">Sigma-70 family RNA polymerase sigma factor</fullName>
    </submittedName>
</protein>
<keyword evidence="6" id="KW-1185">Reference proteome</keyword>
<dbReference type="GO" id="GO:0016987">
    <property type="term" value="F:sigma factor activity"/>
    <property type="evidence" value="ECO:0007669"/>
    <property type="project" value="UniProtKB-KW"/>
</dbReference>
<evidence type="ECO:0000256" key="2">
    <source>
        <dbReference type="ARBA" id="ARBA00023082"/>
    </source>
</evidence>
<dbReference type="OrthoDB" id="1099849at2"/>
<dbReference type="SUPFAM" id="SSF88946">
    <property type="entry name" value="Sigma2 domain of RNA polymerase sigma factors"/>
    <property type="match status" value="1"/>
</dbReference>
<dbReference type="AlphaFoldDB" id="A0A4Q1CGG3"/>
<keyword evidence="2" id="KW-0731">Sigma factor</keyword>